<feature type="transmembrane region" description="Helical" evidence="1">
    <location>
        <begin position="21"/>
        <end position="40"/>
    </location>
</feature>
<feature type="transmembrane region" description="Helical" evidence="1">
    <location>
        <begin position="260"/>
        <end position="280"/>
    </location>
</feature>
<keyword evidence="3" id="KW-1185">Reference proteome</keyword>
<evidence type="ECO:0000256" key="1">
    <source>
        <dbReference type="SAM" id="Phobius"/>
    </source>
</evidence>
<keyword evidence="1" id="KW-0472">Membrane</keyword>
<dbReference type="EMBL" id="RSED01000001">
    <property type="protein sequence ID" value="RRS06044.1"/>
    <property type="molecule type" value="Genomic_DNA"/>
</dbReference>
<evidence type="ECO:0000313" key="2">
    <source>
        <dbReference type="EMBL" id="RRS06044.1"/>
    </source>
</evidence>
<gene>
    <name evidence="2" type="ORF">EIP75_00055</name>
</gene>
<keyword evidence="1" id="KW-0812">Transmembrane</keyword>
<feature type="transmembrane region" description="Helical" evidence="1">
    <location>
        <begin position="144"/>
        <end position="162"/>
    </location>
</feature>
<organism evidence="2 3">
    <name type="scientific">Aquabacterium soli</name>
    <dbReference type="NCBI Taxonomy" id="2493092"/>
    <lineage>
        <taxon>Bacteria</taxon>
        <taxon>Pseudomonadati</taxon>
        <taxon>Pseudomonadota</taxon>
        <taxon>Betaproteobacteria</taxon>
        <taxon>Burkholderiales</taxon>
        <taxon>Aquabacterium</taxon>
    </lineage>
</organism>
<comment type="caution">
    <text evidence="2">The sequence shown here is derived from an EMBL/GenBank/DDBJ whole genome shotgun (WGS) entry which is preliminary data.</text>
</comment>
<dbReference type="Proteomes" id="UP000269265">
    <property type="component" value="Unassembled WGS sequence"/>
</dbReference>
<protein>
    <recommendedName>
        <fullName evidence="4">ABC-2 type transport system permease protein</fullName>
    </recommendedName>
</protein>
<name>A0A3R8SAG8_9BURK</name>
<feature type="transmembrane region" description="Helical" evidence="1">
    <location>
        <begin position="328"/>
        <end position="352"/>
    </location>
</feature>
<keyword evidence="1" id="KW-1133">Transmembrane helix</keyword>
<reference evidence="2 3" key="1">
    <citation type="submission" date="2018-12" db="EMBL/GenBank/DDBJ databases">
        <title>The whole draft genome of Aquabacterium sp. SJQ9.</title>
        <authorList>
            <person name="Sun L."/>
            <person name="Gao X."/>
            <person name="Chen W."/>
            <person name="Huang K."/>
        </authorList>
    </citation>
    <scope>NUCLEOTIDE SEQUENCE [LARGE SCALE GENOMIC DNA]</scope>
    <source>
        <strain evidence="2 3">SJQ9</strain>
    </source>
</reference>
<evidence type="ECO:0008006" key="4">
    <source>
        <dbReference type="Google" id="ProtNLM"/>
    </source>
</evidence>
<feature type="transmembrane region" description="Helical" evidence="1">
    <location>
        <begin position="358"/>
        <end position="377"/>
    </location>
</feature>
<feature type="transmembrane region" description="Helical" evidence="1">
    <location>
        <begin position="109"/>
        <end position="132"/>
    </location>
</feature>
<feature type="transmembrane region" description="Helical" evidence="1">
    <location>
        <begin position="286"/>
        <end position="308"/>
    </location>
</feature>
<feature type="transmembrane region" description="Helical" evidence="1">
    <location>
        <begin position="389"/>
        <end position="407"/>
    </location>
</feature>
<sequence length="409" mass="44149">MIYRLLALRLRWYSEATALLLLRRWQAIVLILGTFTPVGGSLLREAAYPVMVLLSGQHGVIWLMGALGLWQGFWALWALMQREQVRGGRFADFAQSFPLPHRTCRVVDLVVLLVSDTPLLIPFVASALALAASDSEPWVCARGALVLVFMLASQLCAQLAVLKGRTAVIAGFVLVDAWVATAIGLPMPPFGSVVLLTLPTLASLGALIANVPPLSPRTAQALRQLTQAGEDLVSWLLRPLSPMVRLSLGVLYRQHLSSMLAKFFTCMLIVFASAGLMSVWDFDGRCLPMAFIAAGLTALATSGLYRPLQMAHEAALPFTAALPLAPRWWRWADTLVVLSFGAPFALCLGGYLVSNAGLSILTAVGFLISFLLLVAALRPPQLFSNRHAVLASTVLASLWTFGAASVIHP</sequence>
<dbReference type="AlphaFoldDB" id="A0A3R8SAG8"/>
<feature type="transmembrane region" description="Helical" evidence="1">
    <location>
        <begin position="60"/>
        <end position="80"/>
    </location>
</feature>
<proteinExistence type="predicted"/>
<dbReference type="RefSeq" id="WP_125241187.1">
    <property type="nucleotide sequence ID" value="NZ_RSED01000001.1"/>
</dbReference>
<evidence type="ECO:0000313" key="3">
    <source>
        <dbReference type="Proteomes" id="UP000269265"/>
    </source>
</evidence>
<dbReference type="OrthoDB" id="8752287at2"/>
<accession>A0A3R8SAG8</accession>
<feature type="transmembrane region" description="Helical" evidence="1">
    <location>
        <begin position="169"/>
        <end position="187"/>
    </location>
</feature>